<dbReference type="InterPro" id="IPR009862">
    <property type="entry name" value="DUF1419"/>
</dbReference>
<keyword evidence="2" id="KW-1185">Reference proteome</keyword>
<feature type="non-terminal residue" evidence="1">
    <location>
        <position position="1"/>
    </location>
</feature>
<comment type="caution">
    <text evidence="1">The sequence shown here is derived from an EMBL/GenBank/DDBJ whole genome shotgun (WGS) entry which is preliminary data.</text>
</comment>
<evidence type="ECO:0000313" key="2">
    <source>
        <dbReference type="Proteomes" id="UP000324513"/>
    </source>
</evidence>
<protein>
    <submittedName>
        <fullName evidence="1">Uncharacterized protein DUF1419</fullName>
    </submittedName>
</protein>
<sequence>GTVKSWFYDLYKSLLSTPANTYKELKAKVIARQSFVEVTEELYDEALEVLPPIWLENGCFMVDEAVTGDVYHVFGRKNGKFYGCLCNKGFALNNF</sequence>
<organism evidence="1 2">
    <name type="scientific">Elizabethkingia miricola</name>
    <name type="common">Chryseobacterium miricola</name>
    <dbReference type="NCBI Taxonomy" id="172045"/>
    <lineage>
        <taxon>Bacteria</taxon>
        <taxon>Pseudomonadati</taxon>
        <taxon>Bacteroidota</taxon>
        <taxon>Flavobacteriia</taxon>
        <taxon>Flavobacteriales</taxon>
        <taxon>Weeksellaceae</taxon>
        <taxon>Elizabethkingia</taxon>
    </lineage>
</organism>
<dbReference type="Pfam" id="PF07215">
    <property type="entry name" value="DUF1419"/>
    <property type="match status" value="1"/>
</dbReference>
<accession>A0ABY3NAM1</accession>
<dbReference type="Proteomes" id="UP000324513">
    <property type="component" value="Unassembled WGS sequence"/>
</dbReference>
<reference evidence="1 2" key="1">
    <citation type="submission" date="2019-07" db="EMBL/GenBank/DDBJ databases">
        <title>Genomic Encyclopedia of Archaeal and Bacterial Type Strains, Phase II (KMG-II): from individual species to whole genera.</title>
        <authorList>
            <person name="Goeker M."/>
        </authorList>
    </citation>
    <scope>NUCLEOTIDE SEQUENCE [LARGE SCALE GENOMIC DNA]</scope>
    <source>
        <strain evidence="1 2">DSM 14571</strain>
    </source>
</reference>
<proteinExistence type="predicted"/>
<dbReference type="EMBL" id="VNHK01000022">
    <property type="protein sequence ID" value="TYO84187.1"/>
    <property type="molecule type" value="Genomic_DNA"/>
</dbReference>
<evidence type="ECO:0000313" key="1">
    <source>
        <dbReference type="EMBL" id="TYO84187.1"/>
    </source>
</evidence>
<dbReference type="RefSeq" id="WP_143349692.1">
    <property type="nucleotide sequence ID" value="NZ_FLSS01000019.1"/>
</dbReference>
<name>A0ABY3NAM1_ELIMR</name>
<gene>
    <name evidence="1" type="ORF">LX74_03986</name>
</gene>